<keyword evidence="4" id="KW-1185">Reference proteome</keyword>
<sequence>MESMDITTDTSPDNPTTIFPAITETVVDISIRSALHYLQYKEILLAAEDILQQSIPAEYHTACLTFGQLQSLREHARTFITVQDILTSLVNYTRTEANPTAAGHPMLIKTRQSLTDLQQDLTVWVGNLIQYLNSDQFIPVYTDNTNFNIFDHFTFKSVLPCTTIPRNTASKRRRQSTAKANPKHTTAGLALKNSFDPLSDTDSEDTPDTTAATNLPPTHQFPELTQKQRQSLKNSNTSKSVVPPKKHFPAHTNPKTSPTASPSPAAPTNPNVHPIMIMKPTDIHAFMKQLNDALKLKITCKLTAQYLKLEPDTESLHATITRYLDATNVHYYIITPKGLRPVKAVLRGLPISYDLEVIKTELTDLNFQVINIYQLKKRDQARTPMPLFQIQLAPTENVEDIWQLDSLLFTKITVEKYNNKGGISQCHRCQLFGHSSINCKLPIKCVKCAGHHLTKDCTITTHTDTPVCANCQGSHPASYRGCPKFPKLNHSTSKQSANPVSFTSNFTKPNVSYSAMASNSSNSTTDTPSLLNTLKDAVFDSEILLLLQVSKTVLPAIKNATNPYDKMYALIKAASEVFDEASA</sequence>
<dbReference type="InterPro" id="IPR006579">
    <property type="entry name" value="Pre_C2HC_dom"/>
</dbReference>
<gene>
    <name evidence="3" type="primary">ORF1_33</name>
    <name evidence="3" type="ORF">CDAR_368761</name>
</gene>
<dbReference type="Pfam" id="PF07530">
    <property type="entry name" value="PRE_C2HC"/>
    <property type="match status" value="1"/>
</dbReference>
<organism evidence="3 4">
    <name type="scientific">Caerostris darwini</name>
    <dbReference type="NCBI Taxonomy" id="1538125"/>
    <lineage>
        <taxon>Eukaryota</taxon>
        <taxon>Metazoa</taxon>
        <taxon>Ecdysozoa</taxon>
        <taxon>Arthropoda</taxon>
        <taxon>Chelicerata</taxon>
        <taxon>Arachnida</taxon>
        <taxon>Araneae</taxon>
        <taxon>Araneomorphae</taxon>
        <taxon>Entelegynae</taxon>
        <taxon>Araneoidea</taxon>
        <taxon>Araneidae</taxon>
        <taxon>Caerostris</taxon>
    </lineage>
</organism>
<dbReference type="PANTHER" id="PTHR33273:SF2">
    <property type="entry name" value="ENDONUCLEASE_EXONUCLEASE_PHOSPHATASE DOMAIN-CONTAINING PROTEIN"/>
    <property type="match status" value="1"/>
</dbReference>
<protein>
    <submittedName>
        <fullName evidence="3">Nucleic-acid-binding protein from transposon X-element</fullName>
    </submittedName>
</protein>
<name>A0AAV4WYM4_9ARAC</name>
<feature type="compositionally biased region" description="Low complexity" evidence="1">
    <location>
        <begin position="252"/>
        <end position="271"/>
    </location>
</feature>
<accession>A0AAV4WYM4</accession>
<proteinExistence type="predicted"/>
<reference evidence="3 4" key="1">
    <citation type="submission" date="2021-06" db="EMBL/GenBank/DDBJ databases">
        <title>Caerostris darwini draft genome.</title>
        <authorList>
            <person name="Kono N."/>
            <person name="Arakawa K."/>
        </authorList>
    </citation>
    <scope>NUCLEOTIDE SEQUENCE [LARGE SCALE GENOMIC DNA]</scope>
</reference>
<feature type="domain" description="Pre-C2HC" evidence="2">
    <location>
        <begin position="355"/>
        <end position="424"/>
    </location>
</feature>
<evidence type="ECO:0000313" key="3">
    <source>
        <dbReference type="EMBL" id="GIY88012.1"/>
    </source>
</evidence>
<evidence type="ECO:0000259" key="2">
    <source>
        <dbReference type="SMART" id="SM00596"/>
    </source>
</evidence>
<dbReference type="EMBL" id="BPLQ01015435">
    <property type="protein sequence ID" value="GIY88012.1"/>
    <property type="molecule type" value="Genomic_DNA"/>
</dbReference>
<dbReference type="AlphaFoldDB" id="A0AAV4WYM4"/>
<dbReference type="Proteomes" id="UP001054837">
    <property type="component" value="Unassembled WGS sequence"/>
</dbReference>
<evidence type="ECO:0000256" key="1">
    <source>
        <dbReference type="SAM" id="MobiDB-lite"/>
    </source>
</evidence>
<feature type="region of interest" description="Disordered" evidence="1">
    <location>
        <begin position="166"/>
        <end position="272"/>
    </location>
</feature>
<feature type="compositionally biased region" description="Polar residues" evidence="1">
    <location>
        <begin position="223"/>
        <end position="240"/>
    </location>
</feature>
<comment type="caution">
    <text evidence="3">The sequence shown here is derived from an EMBL/GenBank/DDBJ whole genome shotgun (WGS) entry which is preliminary data.</text>
</comment>
<evidence type="ECO:0000313" key="4">
    <source>
        <dbReference type="Proteomes" id="UP001054837"/>
    </source>
</evidence>
<dbReference type="SMART" id="SM00596">
    <property type="entry name" value="PRE_C2HC"/>
    <property type="match status" value="1"/>
</dbReference>
<dbReference type="PANTHER" id="PTHR33273">
    <property type="entry name" value="DOMAIN-CONTAINING PROTEIN, PUTATIVE-RELATED"/>
    <property type="match status" value="1"/>
</dbReference>